<name>A0A366I092_9FIRM</name>
<dbReference type="GO" id="GO:0003677">
    <property type="term" value="F:DNA binding"/>
    <property type="evidence" value="ECO:0007669"/>
    <property type="project" value="InterPro"/>
</dbReference>
<keyword evidence="2" id="KW-0808">Transferase</keyword>
<dbReference type="InterPro" id="IPR050953">
    <property type="entry name" value="N4_N6_ade-DNA_methylase"/>
</dbReference>
<protein>
    <submittedName>
        <fullName evidence="5">N-6 DNA methylase</fullName>
    </submittedName>
</protein>
<evidence type="ECO:0000259" key="4">
    <source>
        <dbReference type="Pfam" id="PF02384"/>
    </source>
</evidence>
<evidence type="ECO:0000313" key="6">
    <source>
        <dbReference type="Proteomes" id="UP000253490"/>
    </source>
</evidence>
<reference evidence="5 6" key="1">
    <citation type="submission" date="2018-06" db="EMBL/GenBank/DDBJ databases">
        <title>Genomic Encyclopedia of Type Strains, Phase IV (KMG-IV): sequencing the most valuable type-strain genomes for metagenomic binning, comparative biology and taxonomic classification.</title>
        <authorList>
            <person name="Goeker M."/>
        </authorList>
    </citation>
    <scope>NUCLEOTIDE SEQUENCE [LARGE SCALE GENOMIC DNA]</scope>
    <source>
        <strain evidence="5 6">DSM 22112</strain>
    </source>
</reference>
<dbReference type="OrthoDB" id="9815272at2"/>
<dbReference type="PANTHER" id="PTHR33841">
    <property type="entry name" value="DNA METHYLTRANSFERASE YEEA-RELATED"/>
    <property type="match status" value="1"/>
</dbReference>
<accession>A0A366I092</accession>
<dbReference type="GO" id="GO:0008170">
    <property type="term" value="F:N-methyltransferase activity"/>
    <property type="evidence" value="ECO:0007669"/>
    <property type="project" value="InterPro"/>
</dbReference>
<dbReference type="Gene3D" id="3.40.50.150">
    <property type="entry name" value="Vaccinia Virus protein VP39"/>
    <property type="match status" value="1"/>
</dbReference>
<dbReference type="Proteomes" id="UP000253490">
    <property type="component" value="Unassembled WGS sequence"/>
</dbReference>
<keyword evidence="1 5" id="KW-0489">Methyltransferase</keyword>
<dbReference type="SUPFAM" id="SSF53335">
    <property type="entry name" value="S-adenosyl-L-methionine-dependent methyltransferases"/>
    <property type="match status" value="1"/>
</dbReference>
<evidence type="ECO:0000256" key="1">
    <source>
        <dbReference type="ARBA" id="ARBA00022603"/>
    </source>
</evidence>
<keyword evidence="6" id="KW-1185">Reference proteome</keyword>
<dbReference type="AlphaFoldDB" id="A0A366I092"/>
<dbReference type="Pfam" id="PF02384">
    <property type="entry name" value="N6_Mtase"/>
    <property type="match status" value="1"/>
</dbReference>
<keyword evidence="3" id="KW-0949">S-adenosyl-L-methionine</keyword>
<organism evidence="5 6">
    <name type="scientific">Alkalibaculum bacchi</name>
    <dbReference type="NCBI Taxonomy" id="645887"/>
    <lineage>
        <taxon>Bacteria</taxon>
        <taxon>Bacillati</taxon>
        <taxon>Bacillota</taxon>
        <taxon>Clostridia</taxon>
        <taxon>Eubacteriales</taxon>
        <taxon>Eubacteriaceae</taxon>
        <taxon>Alkalibaculum</taxon>
    </lineage>
</organism>
<dbReference type="InterPro" id="IPR003356">
    <property type="entry name" value="DNA_methylase_A-5"/>
</dbReference>
<dbReference type="EMBL" id="QNRX01000016">
    <property type="protein sequence ID" value="RBP60386.1"/>
    <property type="molecule type" value="Genomic_DNA"/>
</dbReference>
<dbReference type="GO" id="GO:0032259">
    <property type="term" value="P:methylation"/>
    <property type="evidence" value="ECO:0007669"/>
    <property type="project" value="UniProtKB-KW"/>
</dbReference>
<comment type="caution">
    <text evidence="5">The sequence shown here is derived from an EMBL/GenBank/DDBJ whole genome shotgun (WGS) entry which is preliminary data.</text>
</comment>
<dbReference type="InterPro" id="IPR029063">
    <property type="entry name" value="SAM-dependent_MTases_sf"/>
</dbReference>
<feature type="domain" description="DNA methylase adenine-specific" evidence="4">
    <location>
        <begin position="327"/>
        <end position="632"/>
    </location>
</feature>
<dbReference type="RefSeq" id="WP_113921346.1">
    <property type="nucleotide sequence ID" value="NZ_QNRX01000016.1"/>
</dbReference>
<sequence length="915" mass="105397">MIDITVNSNERSWAINLISSINRFADKNDLIVNNAGGESTISTGKQRMFPDLILYADSEQTIFLQGWELKMPDTLITDDTFIKDAQRKAMNLGLNSTVIWNFTSAVLYVFESGNWIVKKSWNDNSHIQSRKDVIEYQKDWELTLEKIILQVNEFLITGEIISQKIDKVVTDSLMANIIENCKGNLGKKIKTESRNNRVVEAYVLHWWESAKIEYSNDEQDPYIAYSKMLILNWLNKFLFAHLIKAYQTSARIVDNVSEDEEIDSVIEIFEEITDKCDFYNIFCKIEYSELIDSYTWGEILEYNSLLKSMKIDEIDQTLIQDILENSVASSKRIIRGQFTTPKVLAEILCNITMLDTEKDFMDCCCGTGTIAKAGLNIKTDRNSVEHALSTTWASDKDSFPLQLATIALSTIDTINLPLLVFNRNALDLKENDEINITDPSSGKILRFELPKMGTICSNLPFISFERMDSEDKKIANGIIEKVKKETGITLSRRGDIYTYIPFTLHDLLLENGRLGLITSNSWLGTASGKLFYNALKEYYKINQLHISGNKKWFDNADVITVVMILEKKKNDSIDINNSTSFYIWKKSIEELTKNKDLKDNLIQSSILDISPREEVADRSTYTKNEVDEILNLNVSINSLFHNNKWLTEIQNKIIPITDIFSVFRGSRRGWDALFYPQENHGIESVYIKKVLKNARGVNSLETIAYDDVFCCSLTKEELEIKKHNGALSWINKFENEVNGVGRPLPEVLRMNGVHWYEIKTNEMADFFTMMNPDKRFFFGKFKDRSFINQRLIGLRAKQNEMDKELLHAILNSILSIYYIEAIGFGRGLGVLDINKDSISSMHILNPDILNDTQKEQIKTKFKSILNRNIYDYEIELDMDDRADFDKYVLECYGLSGLYSFIKSSFLSMHKLRRNV</sequence>
<evidence type="ECO:0000256" key="3">
    <source>
        <dbReference type="ARBA" id="ARBA00022691"/>
    </source>
</evidence>
<evidence type="ECO:0000313" key="5">
    <source>
        <dbReference type="EMBL" id="RBP60386.1"/>
    </source>
</evidence>
<gene>
    <name evidence="5" type="ORF">DES36_11643</name>
</gene>
<proteinExistence type="predicted"/>
<dbReference type="PANTHER" id="PTHR33841:SF5">
    <property type="entry name" value="DNA METHYLASE (MODIFICATION METHYLASE) (METHYLTRANSFERASE)-RELATED"/>
    <property type="match status" value="1"/>
</dbReference>
<evidence type="ECO:0000256" key="2">
    <source>
        <dbReference type="ARBA" id="ARBA00022679"/>
    </source>
</evidence>